<name>A0A6G0WAE5_9STRA</name>
<dbReference type="InterPro" id="IPR043502">
    <property type="entry name" value="DNA/RNA_pol_sf"/>
</dbReference>
<dbReference type="PANTHER" id="PTHR11439:SF440">
    <property type="entry name" value="INTEGRASE CATALYTIC DOMAIN-CONTAINING PROTEIN"/>
    <property type="match status" value="1"/>
</dbReference>
<dbReference type="Pfam" id="PF07727">
    <property type="entry name" value="RVT_2"/>
    <property type="match status" value="1"/>
</dbReference>
<dbReference type="InterPro" id="IPR013103">
    <property type="entry name" value="RVT_2"/>
</dbReference>
<protein>
    <recommendedName>
        <fullName evidence="1">Reverse transcriptase Ty1/copia-type domain-containing protein</fullName>
    </recommendedName>
</protein>
<evidence type="ECO:0000313" key="2">
    <source>
        <dbReference type="EMBL" id="KAF0723540.1"/>
    </source>
</evidence>
<dbReference type="Proteomes" id="UP000481153">
    <property type="component" value="Unassembled WGS sequence"/>
</dbReference>
<reference evidence="2 3" key="1">
    <citation type="submission" date="2019-07" db="EMBL/GenBank/DDBJ databases">
        <title>Genomics analysis of Aphanomyces spp. identifies a new class of oomycete effector associated with host adaptation.</title>
        <authorList>
            <person name="Gaulin E."/>
        </authorList>
    </citation>
    <scope>NUCLEOTIDE SEQUENCE [LARGE SCALE GENOMIC DNA]</scope>
    <source>
        <strain evidence="2 3">ATCC 201684</strain>
    </source>
</reference>
<evidence type="ECO:0000259" key="1">
    <source>
        <dbReference type="Pfam" id="PF07727"/>
    </source>
</evidence>
<proteinExistence type="predicted"/>
<dbReference type="AlphaFoldDB" id="A0A6G0WAE5"/>
<accession>A0A6G0WAE5</accession>
<organism evidence="2 3">
    <name type="scientific">Aphanomyces euteiches</name>
    <dbReference type="NCBI Taxonomy" id="100861"/>
    <lineage>
        <taxon>Eukaryota</taxon>
        <taxon>Sar</taxon>
        <taxon>Stramenopiles</taxon>
        <taxon>Oomycota</taxon>
        <taxon>Saprolegniomycetes</taxon>
        <taxon>Saprolegniales</taxon>
        <taxon>Verrucalvaceae</taxon>
        <taxon>Aphanomyces</taxon>
    </lineage>
</organism>
<evidence type="ECO:0000313" key="3">
    <source>
        <dbReference type="Proteomes" id="UP000481153"/>
    </source>
</evidence>
<dbReference type="SUPFAM" id="SSF56672">
    <property type="entry name" value="DNA/RNA polymerases"/>
    <property type="match status" value="1"/>
</dbReference>
<gene>
    <name evidence="2" type="ORF">Ae201684_017574</name>
</gene>
<comment type="caution">
    <text evidence="2">The sequence shown here is derived from an EMBL/GenBank/DDBJ whole genome shotgun (WGS) entry which is preliminary data.</text>
</comment>
<dbReference type="EMBL" id="VJMJ01000303">
    <property type="protein sequence ID" value="KAF0723540.1"/>
    <property type="molecule type" value="Genomic_DNA"/>
</dbReference>
<dbReference type="PANTHER" id="PTHR11439">
    <property type="entry name" value="GAG-POL-RELATED RETROTRANSPOSON"/>
    <property type="match status" value="1"/>
</dbReference>
<dbReference type="VEuPathDB" id="FungiDB:AeMF1_012581"/>
<sequence length="368" mass="42178">MNSAEADLWEQAEMTALDGIIDNNTFKVIPPGPNERSIKCHWVYNKKIDSEGKVTRFKARLVANGYLQQHGVDFFESYSPVVKIVTLRMILSCICKWSYHVEQCDAVDAYLQSYLPEEERVIMDQPQGCALGPPDHKLLLLKSLFGLKQSGYHWNEMCDDVLKRLQYEQSLHDPCLYTKRSLDGKIMIVCIYVDDFLVAGPDGDYVNAMLDELEELMKIKRQGPVNYLLGIKIERINGNIKLSQANYARSILKQFGMEQCARVSTPKVAGSENEWDIEAIPADIKQYQALVGSLIYLMTCTRPDLAHPVQRLSRYMHKPTIKHMDGAKRVLQYNCNTRGVLARLIEYRMLVISQVSYVHNIPIHKPYI</sequence>
<keyword evidence="3" id="KW-1185">Reference proteome</keyword>
<feature type="domain" description="Reverse transcriptase Ty1/copia-type" evidence="1">
    <location>
        <begin position="23"/>
        <end position="268"/>
    </location>
</feature>